<name>A0A6A6P4J6_9PEZI</name>
<dbReference type="Proteomes" id="UP000799766">
    <property type="component" value="Unassembled WGS sequence"/>
</dbReference>
<feature type="region of interest" description="Disordered" evidence="1">
    <location>
        <begin position="82"/>
        <end position="108"/>
    </location>
</feature>
<evidence type="ECO:0008006" key="4">
    <source>
        <dbReference type="Google" id="ProtNLM"/>
    </source>
</evidence>
<feature type="region of interest" description="Disordered" evidence="1">
    <location>
        <begin position="167"/>
        <end position="224"/>
    </location>
</feature>
<dbReference type="EMBL" id="MU001677">
    <property type="protein sequence ID" value="KAF2458707.1"/>
    <property type="molecule type" value="Genomic_DNA"/>
</dbReference>
<reference evidence="2" key="1">
    <citation type="journal article" date="2020" name="Stud. Mycol.">
        <title>101 Dothideomycetes genomes: a test case for predicting lifestyles and emergence of pathogens.</title>
        <authorList>
            <person name="Haridas S."/>
            <person name="Albert R."/>
            <person name="Binder M."/>
            <person name="Bloem J."/>
            <person name="Labutti K."/>
            <person name="Salamov A."/>
            <person name="Andreopoulos B."/>
            <person name="Baker S."/>
            <person name="Barry K."/>
            <person name="Bills G."/>
            <person name="Bluhm B."/>
            <person name="Cannon C."/>
            <person name="Castanera R."/>
            <person name="Culley D."/>
            <person name="Daum C."/>
            <person name="Ezra D."/>
            <person name="Gonzalez J."/>
            <person name="Henrissat B."/>
            <person name="Kuo A."/>
            <person name="Liang C."/>
            <person name="Lipzen A."/>
            <person name="Lutzoni F."/>
            <person name="Magnuson J."/>
            <person name="Mondo S."/>
            <person name="Nolan M."/>
            <person name="Ohm R."/>
            <person name="Pangilinan J."/>
            <person name="Park H.-J."/>
            <person name="Ramirez L."/>
            <person name="Alfaro M."/>
            <person name="Sun H."/>
            <person name="Tritt A."/>
            <person name="Yoshinaga Y."/>
            <person name="Zwiers L.-H."/>
            <person name="Turgeon B."/>
            <person name="Goodwin S."/>
            <person name="Spatafora J."/>
            <person name="Crous P."/>
            <person name="Grigoriev I."/>
        </authorList>
    </citation>
    <scope>NUCLEOTIDE SEQUENCE</scope>
    <source>
        <strain evidence="2">ATCC 16933</strain>
    </source>
</reference>
<protein>
    <recommendedName>
        <fullName evidence="4">C2H2-type domain-containing protein</fullName>
    </recommendedName>
</protein>
<dbReference type="AlphaFoldDB" id="A0A6A6P4J6"/>
<proteinExistence type="predicted"/>
<feature type="compositionally biased region" description="Basic residues" evidence="1">
    <location>
        <begin position="175"/>
        <end position="190"/>
    </location>
</feature>
<dbReference type="OrthoDB" id="2687452at2759"/>
<gene>
    <name evidence="2" type="ORF">BDY21DRAFT_341094</name>
</gene>
<feature type="compositionally biased region" description="Basic and acidic residues" evidence="1">
    <location>
        <begin position="191"/>
        <end position="202"/>
    </location>
</feature>
<evidence type="ECO:0000256" key="1">
    <source>
        <dbReference type="SAM" id="MobiDB-lite"/>
    </source>
</evidence>
<sequence length="224" mass="25054">MASPRTESFDVVPSYTYPVSPGSTTYSLYNAGMDDVSHIAHSYASSTATPGHSTTHYDHFYGQPTQTYVQQSGTETRMAAISVTSSSPTGAEGEAHSTDPPPARGSRSKARFICKHPDCIGTGRGDFRRSADLERHNQCVHHADSMPKLDCPVKNCGRVGQNGFKRPDHLTEHRRNFHRHDIPKRRRGDKRKSEVGIKREEDYGSDEDTEKEFKVEDPFDADKR</sequence>
<accession>A0A6A6P4J6</accession>
<evidence type="ECO:0000313" key="2">
    <source>
        <dbReference type="EMBL" id="KAF2458707.1"/>
    </source>
</evidence>
<organism evidence="2 3">
    <name type="scientific">Lineolata rhizophorae</name>
    <dbReference type="NCBI Taxonomy" id="578093"/>
    <lineage>
        <taxon>Eukaryota</taxon>
        <taxon>Fungi</taxon>
        <taxon>Dikarya</taxon>
        <taxon>Ascomycota</taxon>
        <taxon>Pezizomycotina</taxon>
        <taxon>Dothideomycetes</taxon>
        <taxon>Dothideomycetes incertae sedis</taxon>
        <taxon>Lineolatales</taxon>
        <taxon>Lineolataceae</taxon>
        <taxon>Lineolata</taxon>
    </lineage>
</organism>
<keyword evidence="3" id="KW-1185">Reference proteome</keyword>
<evidence type="ECO:0000313" key="3">
    <source>
        <dbReference type="Proteomes" id="UP000799766"/>
    </source>
</evidence>
<feature type="compositionally biased region" description="Basic and acidic residues" evidence="1">
    <location>
        <begin position="211"/>
        <end position="224"/>
    </location>
</feature>